<evidence type="ECO:0000256" key="3">
    <source>
        <dbReference type="ARBA" id="ARBA00022737"/>
    </source>
</evidence>
<dbReference type="Pfam" id="PF00024">
    <property type="entry name" value="PAN_1"/>
    <property type="match status" value="1"/>
</dbReference>
<dbReference type="InterPro" id="IPR013320">
    <property type="entry name" value="ConA-like_dom_sf"/>
</dbReference>
<feature type="domain" description="EGF-like" evidence="6">
    <location>
        <begin position="264"/>
        <end position="304"/>
    </location>
</feature>
<protein>
    <recommendedName>
        <fullName evidence="6">EGF-like domain-containing protein</fullName>
    </recommendedName>
</protein>
<evidence type="ECO:0000259" key="6">
    <source>
        <dbReference type="PROSITE" id="PS50026"/>
    </source>
</evidence>
<dbReference type="SUPFAM" id="SSF49899">
    <property type="entry name" value="Concanavalin A-like lectins/glucanases"/>
    <property type="match status" value="1"/>
</dbReference>
<feature type="domain" description="EGF-like" evidence="6">
    <location>
        <begin position="167"/>
        <end position="207"/>
    </location>
</feature>
<dbReference type="Proteomes" id="UP000275408">
    <property type="component" value="Unassembled WGS sequence"/>
</dbReference>
<dbReference type="PROSITE" id="PS01186">
    <property type="entry name" value="EGF_2"/>
    <property type="match status" value="2"/>
</dbReference>
<dbReference type="EMBL" id="RCHS01001420">
    <property type="protein sequence ID" value="RMX53552.1"/>
    <property type="molecule type" value="Genomic_DNA"/>
</dbReference>
<dbReference type="Pfam" id="PF12947">
    <property type="entry name" value="EGF_3"/>
    <property type="match status" value="1"/>
</dbReference>
<dbReference type="STRING" id="46731.A0A3M6UIT0"/>
<sequence length="546" mass="60592">MITRMRARSSFALAAAFFGAWKAWMLLIPVSTQVILPQPEHCRVLFFEAASFSDKVLNKSIIKNLTVKDEQLCQLRCFVEETCKSYNLGPPDSGGEGKRVCELSSSHHVLHPDYLVSKSGFIYRPSENLCGIPCPEKQSCFLVHNNGFTCLCPELEDSEKTCTKVSDVDECAANTHDCAADADCINTNGSFVCSCQVGYTGDGKLCQGKKNDLEHTLFISFYICHIFLCLRGIRCQILGSVTESKAMVVSRKQNKMANYGLVSDVDECAANTHDCAADADCINTDGSFICSCQVGYIGDGKLCQGTRMTQNILFSFRSIFDIFFCACMAQVFDYFAGFPFRLRLNGTEEPLRLSGAASIAVSEDNITALYLDGSPLTYAVMPAIPILTTGFGISVWIKLLKYPNSFQPIYGDWSSNASFALSVNEDGRLCTEAKRQAPATGNVFSICGNLHDIPLNKWTHVGMSWRKSLRKLLLFINGKTFEDIVHKNPVLSFKNSGRLLHDIGFREDTGNTIQAYMSDFVIIDKEKNGKNFVEEFFESHPLSKFT</sequence>
<dbReference type="Gene3D" id="2.10.25.10">
    <property type="entry name" value="Laminin"/>
    <property type="match status" value="2"/>
</dbReference>
<gene>
    <name evidence="7" type="ORF">pdam_00004375</name>
</gene>
<dbReference type="Pfam" id="PF07645">
    <property type="entry name" value="EGF_CA"/>
    <property type="match status" value="1"/>
</dbReference>
<dbReference type="InterPro" id="IPR000742">
    <property type="entry name" value="EGF"/>
</dbReference>
<keyword evidence="2" id="KW-0732">Signal</keyword>
<dbReference type="SMART" id="SM00181">
    <property type="entry name" value="EGF"/>
    <property type="match status" value="3"/>
</dbReference>
<dbReference type="Gene3D" id="2.60.120.200">
    <property type="match status" value="1"/>
</dbReference>
<dbReference type="InterPro" id="IPR003609">
    <property type="entry name" value="Pan_app"/>
</dbReference>
<dbReference type="PROSITE" id="PS50026">
    <property type="entry name" value="EGF_3"/>
    <property type="match status" value="2"/>
</dbReference>
<keyword evidence="4" id="KW-1015">Disulfide bond</keyword>
<comment type="caution">
    <text evidence="7">The sequence shown here is derived from an EMBL/GenBank/DDBJ whole genome shotgun (WGS) entry which is preliminary data.</text>
</comment>
<dbReference type="InterPro" id="IPR024731">
    <property type="entry name" value="NELL2-like_EGF"/>
</dbReference>
<reference evidence="7 8" key="1">
    <citation type="journal article" date="2018" name="Sci. Rep.">
        <title>Comparative analysis of the Pocillopora damicornis genome highlights role of immune system in coral evolution.</title>
        <authorList>
            <person name="Cunning R."/>
            <person name="Bay R.A."/>
            <person name="Gillette P."/>
            <person name="Baker A.C."/>
            <person name="Traylor-Knowles N."/>
        </authorList>
    </citation>
    <scope>NUCLEOTIDE SEQUENCE [LARGE SCALE GENOMIC DNA]</scope>
    <source>
        <strain evidence="7">RSMAS</strain>
        <tissue evidence="7">Whole animal</tissue>
    </source>
</reference>
<evidence type="ECO:0000256" key="2">
    <source>
        <dbReference type="ARBA" id="ARBA00022729"/>
    </source>
</evidence>
<keyword evidence="1 5" id="KW-0245">EGF-like domain</keyword>
<comment type="caution">
    <text evidence="5">Lacks conserved residue(s) required for the propagation of feature annotation.</text>
</comment>
<dbReference type="Pfam" id="PF13385">
    <property type="entry name" value="Laminin_G_3"/>
    <property type="match status" value="1"/>
</dbReference>
<dbReference type="PANTHER" id="PTHR24050">
    <property type="entry name" value="PA14 DOMAIN-CONTAINING PROTEIN"/>
    <property type="match status" value="1"/>
</dbReference>
<evidence type="ECO:0000256" key="4">
    <source>
        <dbReference type="ARBA" id="ARBA00023157"/>
    </source>
</evidence>
<dbReference type="SMART" id="SM00179">
    <property type="entry name" value="EGF_CA"/>
    <property type="match status" value="2"/>
</dbReference>
<dbReference type="InterPro" id="IPR018097">
    <property type="entry name" value="EGF_Ca-bd_CS"/>
</dbReference>
<dbReference type="InterPro" id="IPR049883">
    <property type="entry name" value="NOTCH1_EGF-like"/>
</dbReference>
<dbReference type="GO" id="GO:0005509">
    <property type="term" value="F:calcium ion binding"/>
    <property type="evidence" value="ECO:0007669"/>
    <property type="project" value="InterPro"/>
</dbReference>
<dbReference type="InterPro" id="IPR000152">
    <property type="entry name" value="EGF-type_Asp/Asn_hydroxyl_site"/>
</dbReference>
<evidence type="ECO:0000256" key="1">
    <source>
        <dbReference type="ARBA" id="ARBA00022536"/>
    </source>
</evidence>
<dbReference type="SUPFAM" id="SSF57196">
    <property type="entry name" value="EGF/Laminin"/>
    <property type="match status" value="2"/>
</dbReference>
<dbReference type="InterPro" id="IPR001881">
    <property type="entry name" value="EGF-like_Ca-bd_dom"/>
</dbReference>
<dbReference type="PANTHER" id="PTHR24050:SF28">
    <property type="entry name" value="UROMODULIN-LIKE"/>
    <property type="match status" value="1"/>
</dbReference>
<organism evidence="7 8">
    <name type="scientific">Pocillopora damicornis</name>
    <name type="common">Cauliflower coral</name>
    <name type="synonym">Millepora damicornis</name>
    <dbReference type="NCBI Taxonomy" id="46731"/>
    <lineage>
        <taxon>Eukaryota</taxon>
        <taxon>Metazoa</taxon>
        <taxon>Cnidaria</taxon>
        <taxon>Anthozoa</taxon>
        <taxon>Hexacorallia</taxon>
        <taxon>Scleractinia</taxon>
        <taxon>Astrocoeniina</taxon>
        <taxon>Pocilloporidae</taxon>
        <taxon>Pocillopora</taxon>
    </lineage>
</organism>
<dbReference type="FunFam" id="2.10.25.10:FF:000038">
    <property type="entry name" value="Fibrillin 2"/>
    <property type="match status" value="2"/>
</dbReference>
<keyword evidence="3" id="KW-0677">Repeat</keyword>
<dbReference type="OrthoDB" id="5965914at2759"/>
<proteinExistence type="predicted"/>
<dbReference type="CDD" id="cd00054">
    <property type="entry name" value="EGF_CA"/>
    <property type="match status" value="2"/>
</dbReference>
<keyword evidence="8" id="KW-1185">Reference proteome</keyword>
<dbReference type="AlphaFoldDB" id="A0A3M6UIT0"/>
<dbReference type="PROSITE" id="PS00010">
    <property type="entry name" value="ASX_HYDROXYL"/>
    <property type="match status" value="2"/>
</dbReference>
<dbReference type="InterPro" id="IPR052235">
    <property type="entry name" value="Nephronectin_domain"/>
</dbReference>
<dbReference type="PROSITE" id="PS01187">
    <property type="entry name" value="EGF_CA"/>
    <property type="match status" value="1"/>
</dbReference>
<name>A0A3M6UIT0_POCDA</name>
<evidence type="ECO:0000313" key="8">
    <source>
        <dbReference type="Proteomes" id="UP000275408"/>
    </source>
</evidence>
<evidence type="ECO:0000313" key="7">
    <source>
        <dbReference type="EMBL" id="RMX53552.1"/>
    </source>
</evidence>
<accession>A0A3M6UIT0</accession>
<evidence type="ECO:0000256" key="5">
    <source>
        <dbReference type="PROSITE-ProRule" id="PRU00076"/>
    </source>
</evidence>